<feature type="non-terminal residue" evidence="2">
    <location>
        <position position="189"/>
    </location>
</feature>
<proteinExistence type="predicted"/>
<dbReference type="AlphaFoldDB" id="A0A2J8JT15"/>
<evidence type="ECO:0000256" key="1">
    <source>
        <dbReference type="SAM" id="MobiDB-lite"/>
    </source>
</evidence>
<feature type="compositionally biased region" description="Basic and acidic residues" evidence="1">
    <location>
        <begin position="1"/>
        <end position="12"/>
    </location>
</feature>
<gene>
    <name evidence="2" type="ORF">CK820_G0044771</name>
</gene>
<name>A0A2J8JT15_PANTR</name>
<dbReference type="PANTHER" id="PTHR18853">
    <property type="entry name" value="FORKHEAD-ASSOCIATED DOMAIN-CONTAINING PROTEIN 1-RELATED"/>
    <property type="match status" value="1"/>
</dbReference>
<feature type="non-terminal residue" evidence="2">
    <location>
        <position position="1"/>
    </location>
</feature>
<sequence>LETPRERGREASPRSWPDASRAGRALGGGRSVGFLLPPGKTERMKAYLKSAEGFFVLNKSTTIGRHENSDLVLQVSFPWMRGPAPWPGPQPPHATQQPNQAPPPSHIPFHQGVQPAPMQRSWSQAFPRPTVVLPASHRRPVSANKEMFSFVVDDARKPPVIKQVWTNAMKLSEKSVAEGIPGAVPPVEI</sequence>
<evidence type="ECO:0000313" key="2">
    <source>
        <dbReference type="EMBL" id="PNI25908.1"/>
    </source>
</evidence>
<reference evidence="2 3" key="1">
    <citation type="submission" date="2017-12" db="EMBL/GenBank/DDBJ databases">
        <title>High-resolution comparative analysis of great ape genomes.</title>
        <authorList>
            <person name="Pollen A."/>
            <person name="Hastie A."/>
            <person name="Hormozdiari F."/>
            <person name="Dougherty M."/>
            <person name="Liu R."/>
            <person name="Chaisson M."/>
            <person name="Hoppe E."/>
            <person name="Hill C."/>
            <person name="Pang A."/>
            <person name="Hillier L."/>
            <person name="Baker C."/>
            <person name="Armstrong J."/>
            <person name="Shendure J."/>
            <person name="Paten B."/>
            <person name="Wilson R."/>
            <person name="Chao H."/>
            <person name="Schneider V."/>
            <person name="Ventura M."/>
            <person name="Kronenberg Z."/>
            <person name="Murali S."/>
            <person name="Gordon D."/>
            <person name="Cantsilieris S."/>
            <person name="Munson K."/>
            <person name="Nelson B."/>
            <person name="Raja A."/>
            <person name="Underwood J."/>
            <person name="Diekhans M."/>
            <person name="Fiddes I."/>
            <person name="Haussler D."/>
            <person name="Eichler E."/>
        </authorList>
    </citation>
    <scope>NUCLEOTIDE SEQUENCE [LARGE SCALE GENOMIC DNA]</scope>
    <source>
        <strain evidence="2">Yerkes chimp pedigree #C0471</strain>
    </source>
</reference>
<feature type="region of interest" description="Disordered" evidence="1">
    <location>
        <begin position="83"/>
        <end position="121"/>
    </location>
</feature>
<protein>
    <submittedName>
        <fullName evidence="2">FHAD1 isoform 21</fullName>
    </submittedName>
</protein>
<dbReference type="EMBL" id="NBAG03000427">
    <property type="protein sequence ID" value="PNI25908.1"/>
    <property type="molecule type" value="Genomic_DNA"/>
</dbReference>
<dbReference type="InterPro" id="IPR052642">
    <property type="entry name" value="CC-FHA_domain"/>
</dbReference>
<comment type="caution">
    <text evidence="2">The sequence shown here is derived from an EMBL/GenBank/DDBJ whole genome shotgun (WGS) entry which is preliminary data.</text>
</comment>
<dbReference type="Proteomes" id="UP000236370">
    <property type="component" value="Unassembled WGS sequence"/>
</dbReference>
<evidence type="ECO:0000313" key="3">
    <source>
        <dbReference type="Proteomes" id="UP000236370"/>
    </source>
</evidence>
<feature type="region of interest" description="Disordered" evidence="1">
    <location>
        <begin position="1"/>
        <end position="33"/>
    </location>
</feature>
<organism evidence="2 3">
    <name type="scientific">Pan troglodytes</name>
    <name type="common">Chimpanzee</name>
    <dbReference type="NCBI Taxonomy" id="9598"/>
    <lineage>
        <taxon>Eukaryota</taxon>
        <taxon>Metazoa</taxon>
        <taxon>Chordata</taxon>
        <taxon>Craniata</taxon>
        <taxon>Vertebrata</taxon>
        <taxon>Euteleostomi</taxon>
        <taxon>Mammalia</taxon>
        <taxon>Eutheria</taxon>
        <taxon>Euarchontoglires</taxon>
        <taxon>Primates</taxon>
        <taxon>Haplorrhini</taxon>
        <taxon>Catarrhini</taxon>
        <taxon>Hominidae</taxon>
        <taxon>Pan</taxon>
    </lineage>
</organism>
<dbReference type="PANTHER" id="PTHR18853:SF7">
    <property type="entry name" value="FORKHEAD-ASSOCIATED DOMAIN-CONTAINING PROTEIN 1"/>
    <property type="match status" value="1"/>
</dbReference>
<accession>A0A2J8JT15</accession>